<name>G4TG00_SERID</name>
<keyword evidence="8" id="KW-1185">Reference proteome</keyword>
<feature type="compositionally biased region" description="Low complexity" evidence="5">
    <location>
        <begin position="202"/>
        <end position="215"/>
    </location>
</feature>
<dbReference type="OrthoDB" id="6105938at2759"/>
<dbReference type="GO" id="GO:0140082">
    <property type="term" value="F:SUMO-ubiquitin ligase activity"/>
    <property type="evidence" value="ECO:0007669"/>
    <property type="project" value="TreeGrafter"/>
</dbReference>
<evidence type="ECO:0000313" key="7">
    <source>
        <dbReference type="EMBL" id="CCA70249.1"/>
    </source>
</evidence>
<evidence type="ECO:0000256" key="5">
    <source>
        <dbReference type="SAM" id="MobiDB-lite"/>
    </source>
</evidence>
<accession>G4TG00</accession>
<keyword evidence="1" id="KW-0479">Metal-binding</keyword>
<dbReference type="PROSITE" id="PS00518">
    <property type="entry name" value="ZF_RING_1"/>
    <property type="match status" value="1"/>
</dbReference>
<gene>
    <name evidence="7" type="ORF">PIIN_04188</name>
</gene>
<dbReference type="OMA" id="CLACKID"/>
<evidence type="ECO:0000256" key="3">
    <source>
        <dbReference type="ARBA" id="ARBA00022833"/>
    </source>
</evidence>
<comment type="caution">
    <text evidence="7">The sequence shown here is derived from an EMBL/GenBank/DDBJ whole genome shotgun (WGS) entry which is preliminary data.</text>
</comment>
<dbReference type="HOGENOM" id="CLU_894630_0_0_1"/>
<dbReference type="GO" id="GO:0008270">
    <property type="term" value="F:zinc ion binding"/>
    <property type="evidence" value="ECO:0007669"/>
    <property type="project" value="UniProtKB-KW"/>
</dbReference>
<dbReference type="GO" id="GO:0061630">
    <property type="term" value="F:ubiquitin protein ligase activity"/>
    <property type="evidence" value="ECO:0007669"/>
    <property type="project" value="InterPro"/>
</dbReference>
<dbReference type="GO" id="GO:0032183">
    <property type="term" value="F:SUMO binding"/>
    <property type="evidence" value="ECO:0007669"/>
    <property type="project" value="TreeGrafter"/>
</dbReference>
<dbReference type="PROSITE" id="PS00028">
    <property type="entry name" value="ZINC_FINGER_C2H2_1"/>
    <property type="match status" value="1"/>
</dbReference>
<dbReference type="AlphaFoldDB" id="G4TG00"/>
<dbReference type="InterPro" id="IPR013083">
    <property type="entry name" value="Znf_RING/FYVE/PHD"/>
</dbReference>
<sequence>MNNCGCTASEDDYDESAGTLSDEGLVAWGYQEHYDDGWWSDDDHGPTYMDDMVTWIGGDRYHDHDHYDTYGSGYGSSSQNWSESEIDDGSISDNSHLSGRNVPDPAAVPYCQRCDRTFMTQQGLESHLRQSSQHPFYCLACKIDFDRVDDLRAHAESGHRQPETVQRVGGQGLTPPSPPPVFTRAYAAARAAEAAARRQATTASAASAADTSLSTIRGPEGSPIAATSQVPTSVGGIAPSSSKNPTTTKPAITVTCPLCLDRAEALTSTLCGHVFCKECVTAAVQHKPECPVCRAYSHPRSLHPIYLNILS</sequence>
<keyword evidence="3" id="KW-0862">Zinc</keyword>
<evidence type="ECO:0000256" key="2">
    <source>
        <dbReference type="ARBA" id="ARBA00022771"/>
    </source>
</evidence>
<reference evidence="7 8" key="1">
    <citation type="journal article" date="2011" name="PLoS Pathog.">
        <title>Endophytic Life Strategies Decoded by Genome and Transcriptome Analyses of the Mutualistic Root Symbiont Piriformospora indica.</title>
        <authorList>
            <person name="Zuccaro A."/>
            <person name="Lahrmann U."/>
            <person name="Guldener U."/>
            <person name="Langen G."/>
            <person name="Pfiffi S."/>
            <person name="Biedenkopf D."/>
            <person name="Wong P."/>
            <person name="Samans B."/>
            <person name="Grimm C."/>
            <person name="Basiewicz M."/>
            <person name="Murat C."/>
            <person name="Martin F."/>
            <person name="Kogel K.H."/>
        </authorList>
    </citation>
    <scope>NUCLEOTIDE SEQUENCE [LARGE SCALE GENOMIC DNA]</scope>
    <source>
        <strain evidence="7 8">DSM 11827</strain>
    </source>
</reference>
<dbReference type="Gene3D" id="3.30.40.10">
    <property type="entry name" value="Zinc/RING finger domain, C3HC4 (zinc finger)"/>
    <property type="match status" value="1"/>
</dbReference>
<dbReference type="SMART" id="SM00184">
    <property type="entry name" value="RING"/>
    <property type="match status" value="1"/>
</dbReference>
<feature type="region of interest" description="Disordered" evidence="5">
    <location>
        <begin position="202"/>
        <end position="247"/>
    </location>
</feature>
<dbReference type="InterPro" id="IPR017907">
    <property type="entry name" value="Znf_RING_CS"/>
</dbReference>
<dbReference type="Gene3D" id="3.30.160.60">
    <property type="entry name" value="Classic Zinc Finger"/>
    <property type="match status" value="1"/>
</dbReference>
<dbReference type="eggNOG" id="ENOG502SC5Q">
    <property type="taxonomic scope" value="Eukaryota"/>
</dbReference>
<organism evidence="7 8">
    <name type="scientific">Serendipita indica (strain DSM 11827)</name>
    <name type="common">Root endophyte fungus</name>
    <name type="synonym">Piriformospora indica</name>
    <dbReference type="NCBI Taxonomy" id="1109443"/>
    <lineage>
        <taxon>Eukaryota</taxon>
        <taxon>Fungi</taxon>
        <taxon>Dikarya</taxon>
        <taxon>Basidiomycota</taxon>
        <taxon>Agaricomycotina</taxon>
        <taxon>Agaricomycetes</taxon>
        <taxon>Sebacinales</taxon>
        <taxon>Serendipitaceae</taxon>
        <taxon>Serendipita</taxon>
    </lineage>
</organism>
<dbReference type="PANTHER" id="PTHR47094:SF1">
    <property type="entry name" value="RING-TYPE E3 UBIQUITIN TRANSFERASE"/>
    <property type="match status" value="1"/>
</dbReference>
<dbReference type="GO" id="GO:0006511">
    <property type="term" value="P:ubiquitin-dependent protein catabolic process"/>
    <property type="evidence" value="ECO:0007669"/>
    <property type="project" value="TreeGrafter"/>
</dbReference>
<proteinExistence type="predicted"/>
<dbReference type="PANTHER" id="PTHR47094">
    <property type="entry name" value="ELFLESS, ISOFORM B"/>
    <property type="match status" value="1"/>
</dbReference>
<dbReference type="SUPFAM" id="SSF57850">
    <property type="entry name" value="RING/U-box"/>
    <property type="match status" value="1"/>
</dbReference>
<dbReference type="SMART" id="SM00355">
    <property type="entry name" value="ZnF_C2H2"/>
    <property type="match status" value="2"/>
</dbReference>
<dbReference type="GO" id="GO:0033768">
    <property type="term" value="C:SUMO-targeted ubiquitin ligase complex"/>
    <property type="evidence" value="ECO:0007669"/>
    <property type="project" value="TreeGrafter"/>
</dbReference>
<feature type="region of interest" description="Disordered" evidence="5">
    <location>
        <begin position="77"/>
        <end position="101"/>
    </location>
</feature>
<dbReference type="InterPro" id="IPR049627">
    <property type="entry name" value="SLX8"/>
</dbReference>
<evidence type="ECO:0000256" key="4">
    <source>
        <dbReference type="PROSITE-ProRule" id="PRU00175"/>
    </source>
</evidence>
<feature type="region of interest" description="Disordered" evidence="5">
    <location>
        <begin position="155"/>
        <end position="179"/>
    </location>
</feature>
<dbReference type="STRING" id="1109443.G4TG00"/>
<dbReference type="InParanoid" id="G4TG00"/>
<keyword evidence="2 4" id="KW-0863">Zinc-finger</keyword>
<dbReference type="InterPro" id="IPR013087">
    <property type="entry name" value="Znf_C2H2_type"/>
</dbReference>
<dbReference type="Proteomes" id="UP000007148">
    <property type="component" value="Unassembled WGS sequence"/>
</dbReference>
<evidence type="ECO:0000259" key="6">
    <source>
        <dbReference type="PROSITE" id="PS50089"/>
    </source>
</evidence>
<feature type="domain" description="RING-type" evidence="6">
    <location>
        <begin position="256"/>
        <end position="294"/>
    </location>
</feature>
<dbReference type="EMBL" id="CAFZ01000076">
    <property type="protein sequence ID" value="CCA70249.1"/>
    <property type="molecule type" value="Genomic_DNA"/>
</dbReference>
<dbReference type="InterPro" id="IPR001841">
    <property type="entry name" value="Znf_RING"/>
</dbReference>
<dbReference type="PROSITE" id="PS50089">
    <property type="entry name" value="ZF_RING_2"/>
    <property type="match status" value="1"/>
</dbReference>
<evidence type="ECO:0000313" key="8">
    <source>
        <dbReference type="Proteomes" id="UP000007148"/>
    </source>
</evidence>
<protein>
    <recommendedName>
        <fullName evidence="6">RING-type domain-containing protein</fullName>
    </recommendedName>
</protein>
<dbReference type="Pfam" id="PF13923">
    <property type="entry name" value="zf-C3HC4_2"/>
    <property type="match status" value="1"/>
</dbReference>
<evidence type="ECO:0000256" key="1">
    <source>
        <dbReference type="ARBA" id="ARBA00022723"/>
    </source>
</evidence>